<dbReference type="InterPro" id="IPR043708">
    <property type="entry name" value="DUF5648"/>
</dbReference>
<evidence type="ECO:0000256" key="1">
    <source>
        <dbReference type="SAM" id="SignalP"/>
    </source>
</evidence>
<dbReference type="EMBL" id="JAFEJS010000018">
    <property type="protein sequence ID" value="MBT1173861.1"/>
    <property type="molecule type" value="Genomic_DNA"/>
</dbReference>
<dbReference type="Proteomes" id="UP000773064">
    <property type="component" value="Unassembled WGS sequence"/>
</dbReference>
<keyword evidence="1" id="KW-0732">Signal</keyword>
<evidence type="ECO:0000313" key="4">
    <source>
        <dbReference type="Proteomes" id="UP000773064"/>
    </source>
</evidence>
<feature type="signal peptide" evidence="1">
    <location>
        <begin position="1"/>
        <end position="33"/>
    </location>
</feature>
<feature type="domain" description="DUF5648" evidence="2">
    <location>
        <begin position="694"/>
        <end position="825"/>
    </location>
</feature>
<dbReference type="Pfam" id="PF18885">
    <property type="entry name" value="DUF5648"/>
    <property type="match status" value="1"/>
</dbReference>
<accession>A0ABS5USS7</accession>
<gene>
    <name evidence="3" type="ORF">JS528_11075</name>
</gene>
<protein>
    <submittedName>
        <fullName evidence="3">InlB B-repeat-containing protein</fullName>
    </submittedName>
</protein>
<name>A0ABS5USS7_9BIFI</name>
<dbReference type="InterPro" id="IPR013378">
    <property type="entry name" value="InlB-like_B-rpt"/>
</dbReference>
<keyword evidence="4" id="KW-1185">Reference proteome</keyword>
<evidence type="ECO:0000259" key="2">
    <source>
        <dbReference type="Pfam" id="PF18885"/>
    </source>
</evidence>
<evidence type="ECO:0000313" key="3">
    <source>
        <dbReference type="EMBL" id="MBT1173861.1"/>
    </source>
</evidence>
<dbReference type="Pfam" id="PF09479">
    <property type="entry name" value="Flg_new"/>
    <property type="match status" value="2"/>
</dbReference>
<proteinExistence type="predicted"/>
<sequence length="829" mass="89529">MTGNTSKWRAPLAGLASIAMLATMGVAASTANAASSVDESGNFTVGVYTTDAPYQFATAANGAVDKFSGYSYGKVFDKLADVANPYTSKTDGKVLTGYSYDKDGKKTVGDAIAVKGDTKLYAQYAKAYTVTFKGTSITNVGTNGSAGTTAADQVIEVAEGQPVSVADYEGDSYGSQWISGAYAGVKEPTAPYGKVFVGWSTSNNKDNVKLYTNGAINADTVLYPVFANLNEDVARVKLTDAQTGDSNDKDNKPLYTFADQAFPEFRADTKYKNAEWQSGKTEPSGTAYDFNQTVENAIRYAGTEDLKLWGVEGATNKAWTVYYHFGKADPTVTKNDGYDSTNGVVKVYTSADGKVAQPSDPAYAGQQFTGWFEKDADTAFDFSKTVESQADAKNGSRTLHLYSGWDTENIVPVAFYYNYNNAEWNNPSGVVTDADGNVVAKAKTGKALDYVTSGTAIQQPAGLEDYFQTAADKDHGTYTSRTVTSWKNVLSGAPITKVTAAVSVYANWAGAKAVLLDANGGKWSDTGADKTRYVTKADGQTWQDVVPTPTRSGYNFVGWTNTQKTLYANLYDGYFYTFANKKTKYAVEDGAELTAQWAAASTQSATSLHNRFGLTGVHKTADVQTVADAGYTDASAKAYVDAWYNLQNEYYAAAALKDQAQVDAYNKLVPKYQAAEQLLVKSNSAEVPAGKVAVYRAFNPNETRGGSHLYTTSEAEYNAVVRAGWKGEGVQFQTTSSKKAEPVYRLYNPNDGSHFYTLSEVEYKHTVKAGWKYEGIGWYVAKDASESVLRIYNPNSGEHVFTLSKAEVNHAVKAGWNDEGVAFKAYAAK</sequence>
<reference evidence="3 4" key="1">
    <citation type="journal article" date="2021" name="Environ. Microbiol.">
        <title>Genetic insights into the dark matter of the mammalian gut microbiota through targeted genome reconstruction.</title>
        <authorList>
            <person name="Lugli G.A."/>
            <person name="Alessandri G."/>
            <person name="Milani C."/>
            <person name="Viappiani A."/>
            <person name="Fontana F."/>
            <person name="Tarracchini C."/>
            <person name="Mancabelli L."/>
            <person name="Argentini C."/>
            <person name="Ruiz L."/>
            <person name="Margolles A."/>
            <person name="van Sinderen D."/>
            <person name="Turroni F."/>
            <person name="Ventura M."/>
        </authorList>
    </citation>
    <scope>NUCLEOTIDE SEQUENCE [LARGE SCALE GENOMIC DNA]</scope>
    <source>
        <strain evidence="3 4">MA2</strain>
    </source>
</reference>
<comment type="caution">
    <text evidence="3">The sequence shown here is derived from an EMBL/GenBank/DDBJ whole genome shotgun (WGS) entry which is preliminary data.</text>
</comment>
<dbReference type="RefSeq" id="WP_214359096.1">
    <property type="nucleotide sequence ID" value="NZ_JAFEJS010000018.1"/>
</dbReference>
<feature type="chain" id="PRO_5045561467" evidence="1">
    <location>
        <begin position="34"/>
        <end position="829"/>
    </location>
</feature>
<organism evidence="3 4">
    <name type="scientific">Bifidobacterium santillanense</name>
    <dbReference type="NCBI Taxonomy" id="2809028"/>
    <lineage>
        <taxon>Bacteria</taxon>
        <taxon>Bacillati</taxon>
        <taxon>Actinomycetota</taxon>
        <taxon>Actinomycetes</taxon>
        <taxon>Bifidobacteriales</taxon>
        <taxon>Bifidobacteriaceae</taxon>
        <taxon>Bifidobacterium</taxon>
    </lineage>
</organism>